<dbReference type="Pfam" id="PF25972">
    <property type="entry name" value="At4g15545_C"/>
    <property type="match status" value="1"/>
</dbReference>
<sequence length="890" mass="100528">MDPEQTFLRVHARLSGMLSQLLTPRIRLALEYLYLAGAVALFCLLVVMHTNFVQQPGCSSEFTGIEFGEAQLVQIKIISGGLWASKGASYIMDLQNLGRSAEKILEVNGDKFNVLASKFLSTWVGPGARRSKIMFRTWNGHKEFEPQSENAADAIVTAIIPGVPELKTTGEGSVHHPLSAKESIKAAATYLSRKWYSRAALFWRNIKQVSDNALQLMVRSNWDDFLHLIKDLQLPSMDHLLSNIVKWFEKRSKSFEPTYLYGVEKGYFLLSEVAKNSHGVRTINITISARNPCFGNRWQQLLINSIVGYDTILTNSLVNSPGQGYLYNFQTKELYDLSYGHEPPTGPTRFGDYFVTKCGVLLMSLFVFFTTTMSVSFTLRETQSRMLRFTVQLQHHARHQLPTFQLIFVHVIESLVFVPIMIGILFFLFEFYDDQLLAFLVLTLVWLCELFTMISVRTSISMQFFPRFFLLYFLVFHIYFFSYTYGFSYLAFSATAAFMQHLILYFWNRFEVPALQRFIRSRAHIHQQTGVQITSSTIYTSTLHIARVNVRDPGTMNDDVGAAREADPLLAQAEPTRNQQEGGQQLNENAEAAATDPLQYEDQNLEQAGNAPAASGSLNPFGSLLLWLLGGGASDGIVSFFSMFRDVRDHHHGQDYAEPPRNENEQLDLARRITALAVAGRVTGLEREAARLREGAAKRDRENAELRDRVALLDRALQETNARLRAALEDNIQLSKERDSLAQTSKKQARDLHKLESFKRHLMQSLRDDSTSPQETVDITTCDQSVSSKTSSCGDGSISHAAANLLNGSGDLGSTTREGRTPRIDGKEFFRQARSRLSYEQFGAFLANIKELNAHKQSREETLKKAEEIFGPDSKDLYLSFQGLLNRSLP</sequence>
<dbReference type="InterPro" id="IPR019144">
    <property type="entry name" value="Membralin"/>
</dbReference>
<accession>M8B847</accession>
<proteinExistence type="predicted"/>
<dbReference type="GO" id="GO:0005783">
    <property type="term" value="C:endoplasmic reticulum"/>
    <property type="evidence" value="ECO:0007669"/>
    <property type="project" value="TreeGrafter"/>
</dbReference>
<dbReference type="PANTHER" id="PTHR21650:SF4">
    <property type="entry name" value="MEMBRALIN"/>
    <property type="match status" value="1"/>
</dbReference>
<dbReference type="PANTHER" id="PTHR21650">
    <property type="entry name" value="MEMBRALIN/KINETOCHORE PROTEIN NUF2"/>
    <property type="match status" value="1"/>
</dbReference>
<feature type="domain" description="At4g15545-like C-terminal" evidence="1">
    <location>
        <begin position="822"/>
        <end position="887"/>
    </location>
</feature>
<organism evidence="2">
    <name type="scientific">Aegilops tauschii</name>
    <name type="common">Tausch's goatgrass</name>
    <name type="synonym">Aegilops squarrosa</name>
    <dbReference type="NCBI Taxonomy" id="37682"/>
    <lineage>
        <taxon>Eukaryota</taxon>
        <taxon>Viridiplantae</taxon>
        <taxon>Streptophyta</taxon>
        <taxon>Embryophyta</taxon>
        <taxon>Tracheophyta</taxon>
        <taxon>Spermatophyta</taxon>
        <taxon>Magnoliopsida</taxon>
        <taxon>Liliopsida</taxon>
        <taxon>Poales</taxon>
        <taxon>Poaceae</taxon>
        <taxon>BOP clade</taxon>
        <taxon>Pooideae</taxon>
        <taxon>Triticodae</taxon>
        <taxon>Triticeae</taxon>
        <taxon>Triticinae</taxon>
        <taxon>Aegilops</taxon>
    </lineage>
</organism>
<dbReference type="InterPro" id="IPR058935">
    <property type="entry name" value="At4g15545-like_C"/>
</dbReference>
<dbReference type="AlphaFoldDB" id="M8B847"/>
<dbReference type="GO" id="GO:0034976">
    <property type="term" value="P:response to endoplasmic reticulum stress"/>
    <property type="evidence" value="ECO:0007669"/>
    <property type="project" value="TreeGrafter"/>
</dbReference>
<dbReference type="GO" id="GO:1904294">
    <property type="term" value="P:positive regulation of ERAD pathway"/>
    <property type="evidence" value="ECO:0007669"/>
    <property type="project" value="TreeGrafter"/>
</dbReference>
<evidence type="ECO:0000259" key="1">
    <source>
        <dbReference type="Pfam" id="PF25972"/>
    </source>
</evidence>
<protein>
    <recommendedName>
        <fullName evidence="1">At4g15545-like C-terminal domain-containing protein</fullName>
    </recommendedName>
</protein>
<name>M8B847_AEGTA</name>
<dbReference type="Pfam" id="PF09746">
    <property type="entry name" value="Membralin"/>
    <property type="match status" value="1"/>
</dbReference>
<reference evidence="2" key="1">
    <citation type="submission" date="2015-06" db="UniProtKB">
        <authorList>
            <consortium name="EnsemblPlants"/>
        </authorList>
    </citation>
    <scope>IDENTIFICATION</scope>
</reference>
<evidence type="ECO:0000313" key="2">
    <source>
        <dbReference type="EnsemblPlants" id="EMT20955"/>
    </source>
</evidence>
<dbReference type="EnsemblPlants" id="EMT20955">
    <property type="protein sequence ID" value="EMT20955"/>
    <property type="gene ID" value="F775_05632"/>
</dbReference>